<dbReference type="Gene3D" id="3.30.2310.20">
    <property type="entry name" value="RelE-like"/>
    <property type="match status" value="1"/>
</dbReference>
<dbReference type="Proteomes" id="UP000077752">
    <property type="component" value="Unassembled WGS sequence"/>
</dbReference>
<keyword evidence="1" id="KW-1277">Toxin-antitoxin system</keyword>
<accession>A0A177SUV2</accession>
<reference evidence="2 3" key="1">
    <citation type="submission" date="2016-03" db="EMBL/GenBank/DDBJ databases">
        <title>Draft Genome Assembly of Pseudomonas putida strain CBF10-2.</title>
        <authorList>
            <person name="Iyer R.S."/>
            <person name="Damania A."/>
        </authorList>
    </citation>
    <scope>NUCLEOTIDE SEQUENCE [LARGE SCALE GENOMIC DNA]</scope>
    <source>
        <strain evidence="2 3">CBF10-2</strain>
    </source>
</reference>
<dbReference type="EMBL" id="LUCV01000004">
    <property type="protein sequence ID" value="OAI94723.1"/>
    <property type="molecule type" value="Genomic_DNA"/>
</dbReference>
<dbReference type="RefSeq" id="WP_064301303.1">
    <property type="nucleotide sequence ID" value="NZ_LUCV01000004.1"/>
</dbReference>
<dbReference type="Pfam" id="PF05016">
    <property type="entry name" value="ParE_toxin"/>
    <property type="match status" value="1"/>
</dbReference>
<name>A0A177SUV2_PSEPU</name>
<dbReference type="InterPro" id="IPR007712">
    <property type="entry name" value="RelE/ParE_toxin"/>
</dbReference>
<protein>
    <submittedName>
        <fullName evidence="2">Plasmid stabilization protein ParE</fullName>
    </submittedName>
</protein>
<gene>
    <name evidence="2" type="ORF">AYO28_06750</name>
</gene>
<proteinExistence type="predicted"/>
<dbReference type="InterPro" id="IPR035093">
    <property type="entry name" value="RelE/ParE_toxin_dom_sf"/>
</dbReference>
<evidence type="ECO:0000313" key="2">
    <source>
        <dbReference type="EMBL" id="OAI94723.1"/>
    </source>
</evidence>
<dbReference type="AlphaFoldDB" id="A0A177SUV2"/>
<evidence type="ECO:0000256" key="1">
    <source>
        <dbReference type="ARBA" id="ARBA00022649"/>
    </source>
</evidence>
<sequence length="115" mass="13397">MKLRISRQARSDIAEILRFTQDRFGDGARQRYQQLLQAGLSAISEDPERAGSIAREEIAAGLRSLHLIYCRRQARVLKPRHILFYRTTHDQIIEVARVLHEAMELASHMRHDDLH</sequence>
<evidence type="ECO:0000313" key="3">
    <source>
        <dbReference type="Proteomes" id="UP000077752"/>
    </source>
</evidence>
<organism evidence="2 3">
    <name type="scientific">Pseudomonas putida</name>
    <name type="common">Arthrobacter siderocapsulatus</name>
    <dbReference type="NCBI Taxonomy" id="303"/>
    <lineage>
        <taxon>Bacteria</taxon>
        <taxon>Pseudomonadati</taxon>
        <taxon>Pseudomonadota</taxon>
        <taxon>Gammaproteobacteria</taxon>
        <taxon>Pseudomonadales</taxon>
        <taxon>Pseudomonadaceae</taxon>
        <taxon>Pseudomonas</taxon>
    </lineage>
</organism>
<comment type="caution">
    <text evidence="2">The sequence shown here is derived from an EMBL/GenBank/DDBJ whole genome shotgun (WGS) entry which is preliminary data.</text>
</comment>